<protein>
    <submittedName>
        <fullName evidence="2">Nicotinamide-nucleotide adenylyltransferase, NadR type</fullName>
    </submittedName>
</protein>
<proteinExistence type="predicted"/>
<dbReference type="InterPro" id="IPR052735">
    <property type="entry name" value="NAD_biosynth-regulator"/>
</dbReference>
<dbReference type="GO" id="GO:0016779">
    <property type="term" value="F:nucleotidyltransferase activity"/>
    <property type="evidence" value="ECO:0007669"/>
    <property type="project" value="UniProtKB-KW"/>
</dbReference>
<reference evidence="2 3" key="1">
    <citation type="submission" date="2016-10" db="EMBL/GenBank/DDBJ databases">
        <authorList>
            <person name="de Groot N.N."/>
        </authorList>
    </citation>
    <scope>NUCLEOTIDE SEQUENCE [LARGE SCALE GENOMIC DNA]</scope>
    <source>
        <strain>GEY</strain>
        <strain evidence="3">DSM 9560</strain>
    </source>
</reference>
<keyword evidence="2" id="KW-0808">Transferase</keyword>
<dbReference type="OrthoDB" id="9151999at2"/>
<dbReference type="PANTHER" id="PTHR37512:SF1">
    <property type="entry name" value="NADR_TTD14 AAA DOMAIN-CONTAINING PROTEIN"/>
    <property type="match status" value="1"/>
</dbReference>
<dbReference type="PANTHER" id="PTHR37512">
    <property type="entry name" value="TRIFUNCTIONAL NAD BIOSYNTHESIS/REGULATOR PROTEIN NADR"/>
    <property type="match status" value="1"/>
</dbReference>
<dbReference type="SUPFAM" id="SSF52540">
    <property type="entry name" value="P-loop containing nucleoside triphosphate hydrolases"/>
    <property type="match status" value="1"/>
</dbReference>
<dbReference type="EMBL" id="FONY01000040">
    <property type="protein sequence ID" value="SFF48431.1"/>
    <property type="molecule type" value="Genomic_DNA"/>
</dbReference>
<dbReference type="InterPro" id="IPR038727">
    <property type="entry name" value="NadR/Ttd14_AAA_dom"/>
</dbReference>
<name>A0A1I2J6W1_9BACT</name>
<gene>
    <name evidence="2" type="ORF">SAMN04488541_104035</name>
</gene>
<sequence length="188" mass="22007">MNEIVKKVVIFGPESTGKTTLAKQLAIYFHTLWCPEFTRAYLTMKNHLEGRYAKHIVSTYADIEPMAIGQIALEDSLEGQAQNLIFYDTNLLTNLIYSNYYFQKHPAWLPRAVVNRKYDLYLLLDVDVVWEADPLRDRPYARSEMHALFKNALIHHQQNFIEIRGLGEDRLQNAVRAVRDFFKLKETQ</sequence>
<evidence type="ECO:0000313" key="3">
    <source>
        <dbReference type="Proteomes" id="UP000199513"/>
    </source>
</evidence>
<dbReference type="Proteomes" id="UP000199513">
    <property type="component" value="Unassembled WGS sequence"/>
</dbReference>
<dbReference type="AlphaFoldDB" id="A0A1I2J6W1"/>
<dbReference type="RefSeq" id="WP_091548909.1">
    <property type="nucleotide sequence ID" value="NZ_FONY01000040.1"/>
</dbReference>
<organism evidence="2 3">
    <name type="scientific">Thermoflexibacter ruber</name>
    <dbReference type="NCBI Taxonomy" id="1003"/>
    <lineage>
        <taxon>Bacteria</taxon>
        <taxon>Pseudomonadati</taxon>
        <taxon>Bacteroidota</taxon>
        <taxon>Cytophagia</taxon>
        <taxon>Cytophagales</taxon>
        <taxon>Thermoflexibacteraceae</taxon>
        <taxon>Thermoflexibacter</taxon>
    </lineage>
</organism>
<dbReference type="STRING" id="1003.SAMN04488541_104035"/>
<evidence type="ECO:0000259" key="1">
    <source>
        <dbReference type="Pfam" id="PF13521"/>
    </source>
</evidence>
<dbReference type="Gene3D" id="3.40.50.300">
    <property type="entry name" value="P-loop containing nucleotide triphosphate hydrolases"/>
    <property type="match status" value="1"/>
</dbReference>
<accession>A0A1I2J6W1</accession>
<dbReference type="Pfam" id="PF13521">
    <property type="entry name" value="AAA_28"/>
    <property type="match status" value="1"/>
</dbReference>
<dbReference type="InterPro" id="IPR027417">
    <property type="entry name" value="P-loop_NTPase"/>
</dbReference>
<feature type="domain" description="NadR/Ttd14 AAA" evidence="1">
    <location>
        <begin position="7"/>
        <end position="170"/>
    </location>
</feature>
<keyword evidence="2" id="KW-0548">Nucleotidyltransferase</keyword>
<keyword evidence="3" id="KW-1185">Reference proteome</keyword>
<evidence type="ECO:0000313" key="2">
    <source>
        <dbReference type="EMBL" id="SFF48431.1"/>
    </source>
</evidence>